<keyword evidence="3" id="KW-0507">mRNA processing</keyword>
<evidence type="ECO:0000256" key="2">
    <source>
        <dbReference type="ARBA" id="ARBA00004463"/>
    </source>
</evidence>
<feature type="region of interest" description="Disordered" evidence="11">
    <location>
        <begin position="1"/>
        <end position="108"/>
    </location>
</feature>
<protein>
    <recommendedName>
        <fullName evidence="12">RRM domain-containing protein</fullName>
    </recommendedName>
</protein>
<reference evidence="13" key="2">
    <citation type="submission" date="2017-06" db="EMBL/GenBank/DDBJ databases">
        <title>WGS assembly of Brachypodium distachyon.</title>
        <authorList>
            <consortium name="The International Brachypodium Initiative"/>
            <person name="Lucas S."/>
            <person name="Harmon-Smith M."/>
            <person name="Lail K."/>
            <person name="Tice H."/>
            <person name="Grimwood J."/>
            <person name="Bruce D."/>
            <person name="Barry K."/>
            <person name="Shu S."/>
            <person name="Lindquist E."/>
            <person name="Wang M."/>
            <person name="Pitluck S."/>
            <person name="Vogel J.P."/>
            <person name="Garvin D.F."/>
            <person name="Mockler T.C."/>
            <person name="Schmutz J."/>
            <person name="Rokhsar D."/>
            <person name="Bevan M.W."/>
        </authorList>
    </citation>
    <scope>NUCLEOTIDE SEQUENCE</scope>
    <source>
        <strain evidence="13">Bd21</strain>
    </source>
</reference>
<accession>I1GTY6</accession>
<evidence type="ECO:0000313" key="14">
    <source>
        <dbReference type="EnsemblPlants" id="KQK15990"/>
    </source>
</evidence>
<feature type="compositionally biased region" description="Low complexity" evidence="11">
    <location>
        <begin position="39"/>
        <end position="49"/>
    </location>
</feature>
<dbReference type="InterPro" id="IPR000504">
    <property type="entry name" value="RRM_dom"/>
</dbReference>
<dbReference type="HOGENOM" id="CLU_016304_2_1_1"/>
<evidence type="ECO:0000256" key="6">
    <source>
        <dbReference type="ARBA" id="ARBA00023242"/>
    </source>
</evidence>
<evidence type="ECO:0000256" key="4">
    <source>
        <dbReference type="ARBA" id="ARBA00022737"/>
    </source>
</evidence>
<comment type="subunit">
    <text evidence="9">Interacts with the poly(A) tail of mRNA in nucleus.</text>
</comment>
<dbReference type="InterPro" id="IPR012677">
    <property type="entry name" value="Nucleotide-bd_a/b_plait_sf"/>
</dbReference>
<dbReference type="PANTHER" id="PTHR47640:SF14">
    <property type="entry name" value="OS07G0516900 PROTEIN"/>
    <property type="match status" value="1"/>
</dbReference>
<dbReference type="FunFam" id="3.30.70.330:FF:000451">
    <property type="entry name" value="Polyadenylate-binding protein RBP45C"/>
    <property type="match status" value="1"/>
</dbReference>
<keyword evidence="4" id="KW-0677">Repeat</keyword>
<feature type="compositionally biased region" description="Low complexity" evidence="11">
    <location>
        <begin position="445"/>
        <end position="467"/>
    </location>
</feature>
<feature type="compositionally biased region" description="Polar residues" evidence="11">
    <location>
        <begin position="390"/>
        <end position="403"/>
    </location>
</feature>
<reference evidence="13 14" key="1">
    <citation type="journal article" date="2010" name="Nature">
        <title>Genome sequencing and analysis of the model grass Brachypodium distachyon.</title>
        <authorList>
            <consortium name="International Brachypodium Initiative"/>
        </authorList>
    </citation>
    <scope>NUCLEOTIDE SEQUENCE [LARGE SCALE GENOMIC DNA]</scope>
    <source>
        <strain evidence="13">Bd21</strain>
        <strain evidence="14">cv. Bd21</strain>
    </source>
</reference>
<dbReference type="GO" id="GO:0005634">
    <property type="term" value="C:nucleus"/>
    <property type="evidence" value="ECO:0007669"/>
    <property type="project" value="UniProtKB-SubCell"/>
</dbReference>
<dbReference type="CDD" id="cd12344">
    <property type="entry name" value="RRM1_SECp43_like"/>
    <property type="match status" value="1"/>
</dbReference>
<dbReference type="ExpressionAtlas" id="I1GTY6">
    <property type="expression patterns" value="baseline and differential"/>
</dbReference>
<evidence type="ECO:0000256" key="10">
    <source>
        <dbReference type="PROSITE-ProRule" id="PRU00176"/>
    </source>
</evidence>
<dbReference type="AlphaFoldDB" id="I1GTY6"/>
<evidence type="ECO:0000256" key="1">
    <source>
        <dbReference type="ARBA" id="ARBA00004123"/>
    </source>
</evidence>
<evidence type="ECO:0000313" key="15">
    <source>
        <dbReference type="Proteomes" id="UP000008810"/>
    </source>
</evidence>
<feature type="region of interest" description="Disordered" evidence="11">
    <location>
        <begin position="377"/>
        <end position="467"/>
    </location>
</feature>
<dbReference type="KEGG" id="bdi:100835057"/>
<dbReference type="OrthoDB" id="446113at2759"/>
<dbReference type="Proteomes" id="UP000008810">
    <property type="component" value="Chromosome 1"/>
</dbReference>
<dbReference type="GO" id="GO:0005829">
    <property type="term" value="C:cytosol"/>
    <property type="evidence" value="ECO:0000318"/>
    <property type="project" value="GO_Central"/>
</dbReference>
<dbReference type="EMBL" id="CM000880">
    <property type="protein sequence ID" value="KQK15990.1"/>
    <property type="molecule type" value="Genomic_DNA"/>
</dbReference>
<feature type="domain" description="RRM" evidence="12">
    <location>
        <begin position="320"/>
        <end position="392"/>
    </location>
</feature>
<dbReference type="Pfam" id="PF00076">
    <property type="entry name" value="RRM_1"/>
    <property type="match status" value="3"/>
</dbReference>
<dbReference type="RefSeq" id="XP_003560152.2">
    <property type="nucleotide sequence ID" value="XM_003560104.4"/>
</dbReference>
<dbReference type="GO" id="GO:0006397">
    <property type="term" value="P:mRNA processing"/>
    <property type="evidence" value="ECO:0007669"/>
    <property type="project" value="UniProtKB-KW"/>
</dbReference>
<evidence type="ECO:0000256" key="11">
    <source>
        <dbReference type="SAM" id="MobiDB-lite"/>
    </source>
</evidence>
<comment type="function">
    <text evidence="7">Heterogeneous nuclear ribonucleoprotein (hnRNP)-protein binding the poly(A) tail of mRNA and probably involved in some steps of pre-mRNA maturation.</text>
</comment>
<dbReference type="SUPFAM" id="SSF54928">
    <property type="entry name" value="RNA-binding domain, RBD"/>
    <property type="match status" value="2"/>
</dbReference>
<feature type="compositionally biased region" description="Pro residues" evidence="11">
    <location>
        <begin position="16"/>
        <end position="38"/>
    </location>
</feature>
<feature type="compositionally biased region" description="Pro residues" evidence="11">
    <location>
        <begin position="67"/>
        <end position="96"/>
    </location>
</feature>
<dbReference type="FunFam" id="3.30.70.330:FF:000144">
    <property type="entry name" value="Polyadenylate-binding protein RBP47B"/>
    <property type="match status" value="1"/>
</dbReference>
<proteinExistence type="inferred from homology"/>
<feature type="domain" description="RRM" evidence="12">
    <location>
        <begin position="209"/>
        <end position="288"/>
    </location>
</feature>
<dbReference type="SMART" id="SM00360">
    <property type="entry name" value="RRM"/>
    <property type="match status" value="3"/>
</dbReference>
<evidence type="ECO:0000256" key="8">
    <source>
        <dbReference type="ARBA" id="ARBA00061069"/>
    </source>
</evidence>
<dbReference type="Gramene" id="KQK15990">
    <property type="protein sequence ID" value="KQK15990"/>
    <property type="gene ID" value="BRADI_1g26210v3"/>
</dbReference>
<evidence type="ECO:0000256" key="3">
    <source>
        <dbReference type="ARBA" id="ARBA00022664"/>
    </source>
</evidence>
<dbReference type="GeneID" id="100835057"/>
<feature type="domain" description="RRM" evidence="12">
    <location>
        <begin position="114"/>
        <end position="196"/>
    </location>
</feature>
<feature type="compositionally biased region" description="Low complexity" evidence="11">
    <location>
        <begin position="404"/>
        <end position="418"/>
    </location>
</feature>
<keyword evidence="6" id="KW-0539">Nucleus</keyword>
<dbReference type="OMA" id="MDAQQTY"/>
<organism evidence="14">
    <name type="scientific">Brachypodium distachyon</name>
    <name type="common">Purple false brome</name>
    <name type="synonym">Trachynia distachya</name>
    <dbReference type="NCBI Taxonomy" id="15368"/>
    <lineage>
        <taxon>Eukaryota</taxon>
        <taxon>Viridiplantae</taxon>
        <taxon>Streptophyta</taxon>
        <taxon>Embryophyta</taxon>
        <taxon>Tracheophyta</taxon>
        <taxon>Spermatophyta</taxon>
        <taxon>Magnoliopsida</taxon>
        <taxon>Liliopsida</taxon>
        <taxon>Poales</taxon>
        <taxon>Poaceae</taxon>
        <taxon>BOP clade</taxon>
        <taxon>Pooideae</taxon>
        <taxon>Stipodae</taxon>
        <taxon>Brachypodieae</taxon>
        <taxon>Brachypodium</taxon>
    </lineage>
</organism>
<dbReference type="eggNOG" id="KOG0118">
    <property type="taxonomic scope" value="Eukaryota"/>
</dbReference>
<dbReference type="Gene3D" id="3.30.70.330">
    <property type="match status" value="3"/>
</dbReference>
<evidence type="ECO:0000259" key="12">
    <source>
        <dbReference type="PROSITE" id="PS50102"/>
    </source>
</evidence>
<feature type="compositionally biased region" description="Polar residues" evidence="11">
    <location>
        <begin position="291"/>
        <end position="320"/>
    </location>
</feature>
<name>I1GTY6_BRADI</name>
<keyword evidence="15" id="KW-1185">Reference proteome</keyword>
<dbReference type="FunFam" id="3.30.70.330:FF:000103">
    <property type="entry name" value="Polyadenylate-binding protein RBP47B"/>
    <property type="match status" value="1"/>
</dbReference>
<dbReference type="STRING" id="15368.I1GTY6"/>
<evidence type="ECO:0000256" key="5">
    <source>
        <dbReference type="ARBA" id="ARBA00022884"/>
    </source>
</evidence>
<evidence type="ECO:0000256" key="7">
    <source>
        <dbReference type="ARBA" id="ARBA00057395"/>
    </source>
</evidence>
<dbReference type="EnsemblPlants" id="KQK15990">
    <property type="protein sequence ID" value="KQK15990"/>
    <property type="gene ID" value="BRADI_1g26210v3"/>
</dbReference>
<feature type="region of interest" description="Disordered" evidence="11">
    <location>
        <begin position="285"/>
        <end position="320"/>
    </location>
</feature>
<dbReference type="CDD" id="cd12345">
    <property type="entry name" value="RRM2_SECp43_like"/>
    <property type="match status" value="1"/>
</dbReference>
<dbReference type="PANTHER" id="PTHR47640">
    <property type="entry name" value="TRNA SELENOCYSTEINE 1-ASSOCIATED PROTEIN 1-RELATED-RELATED"/>
    <property type="match status" value="1"/>
</dbReference>
<comment type="similarity">
    <text evidence="8">Belongs to the polyadenylate-binding RBP47 family.</text>
</comment>
<dbReference type="GO" id="GO:0003729">
    <property type="term" value="F:mRNA binding"/>
    <property type="evidence" value="ECO:0000318"/>
    <property type="project" value="GO_Central"/>
</dbReference>
<evidence type="ECO:0000313" key="13">
    <source>
        <dbReference type="EMBL" id="KQK15990.1"/>
    </source>
</evidence>
<comment type="subcellular location">
    <subcellularLocation>
        <location evidence="2">Cytoplasmic granule</location>
    </subcellularLocation>
    <subcellularLocation>
        <location evidence="1">Nucleus</location>
    </subcellularLocation>
</comment>
<reference evidence="14" key="3">
    <citation type="submission" date="2018-08" db="UniProtKB">
        <authorList>
            <consortium name="EnsemblPlants"/>
        </authorList>
    </citation>
    <scope>IDENTIFICATION</scope>
    <source>
        <strain evidence="14">cv. Bd21</strain>
    </source>
</reference>
<dbReference type="InterPro" id="IPR035979">
    <property type="entry name" value="RBD_domain_sf"/>
</dbReference>
<keyword evidence="5 10" id="KW-0694">RNA-binding</keyword>
<evidence type="ECO:0000256" key="9">
    <source>
        <dbReference type="ARBA" id="ARBA00063471"/>
    </source>
</evidence>
<sequence>MQPPYQPPMNGQHAPPQAPPQSSGPPPPPPQQQVPPPQQYYQAPPQYYQPGPPPPMWGHPQQHMPPQYAPPPQQYAPPPPHQYGPPPQQYAQPPPQQYGAQMAGGPAPGGEDIRSLWIGDLQYWMDEAYLHNAFAPMGPQQVASVKIIRNKQTGQPEGYGFIEFHSRAAAEYALASFNGHAMPNVDLPFKLNWASASAGDRRGDDGSDHTIFVGDLASDVTDSMLQEIFKASYPSVRGANVVTDRATGRSKGYGFVRFGDVNEQTRAMTEMNGVTLSSRQLRIGPAANKKNMGTQQTYSTNGYQSQSSQGNDVQNDPNNTTIFVGGLDSNIDENYLRQVFTPYGEVGYVKIPVGKRCGFVQFTSRSCAEEAINALNGTPIGGNNVRLSWGRSTQNKQAPQQDANQGNGSNYYGYQQGNDAYYGAPNAQDPSMQNYGYSGYGNYEQQQPAQQQQPPPSQQQQQQPPQQ</sequence>
<dbReference type="PROSITE" id="PS50102">
    <property type="entry name" value="RRM"/>
    <property type="match status" value="3"/>
</dbReference>
<dbReference type="InterPro" id="IPR050825">
    <property type="entry name" value="RBM42_RBP45_47-like"/>
</dbReference>
<gene>
    <name evidence="14" type="primary">LOC100835057</name>
    <name evidence="13" type="ORF">BRADI_1g26210v3</name>
</gene>